<accession>A0A7G2BZ91</accession>
<dbReference type="EMBL" id="LR877145">
    <property type="protein sequence ID" value="CAD2212866.1"/>
    <property type="molecule type" value="Genomic_DNA"/>
</dbReference>
<evidence type="ECO:0000256" key="1">
    <source>
        <dbReference type="SAM" id="MobiDB-lite"/>
    </source>
</evidence>
<dbReference type="AlphaFoldDB" id="A0A7G2BZ91"/>
<feature type="compositionally biased region" description="Acidic residues" evidence="1">
    <location>
        <begin position="197"/>
        <end position="206"/>
    </location>
</feature>
<sequence>MDKMRKMFGRTTPEEEVKKWTRQLRSEQRKIDMQITRIRREEQKVKMSMKQAAKQNDTVAVKMLAKELVRSRKAVNRMYTAKTQMNSVAMQLQNQLAQAKVAGGLQKSGEIMKEMNALVKVKEVQQTMMEMSKEMAKGGIMEEMMNDTLDAALDDDISDTELEDEVNKVVEEVTQNQMAGAHVGAGKLPQKQQQQVVEEEDDEDEDLMERFNALKS</sequence>
<dbReference type="InterPro" id="IPR005024">
    <property type="entry name" value="Snf7_fam"/>
</dbReference>
<organism evidence="2 3">
    <name type="scientific">Angomonas deanei</name>
    <dbReference type="NCBI Taxonomy" id="59799"/>
    <lineage>
        <taxon>Eukaryota</taxon>
        <taxon>Discoba</taxon>
        <taxon>Euglenozoa</taxon>
        <taxon>Kinetoplastea</taxon>
        <taxon>Metakinetoplastina</taxon>
        <taxon>Trypanosomatida</taxon>
        <taxon>Trypanosomatidae</taxon>
        <taxon>Strigomonadinae</taxon>
        <taxon>Angomonas</taxon>
    </lineage>
</organism>
<dbReference type="Gene3D" id="6.10.140.1230">
    <property type="match status" value="1"/>
</dbReference>
<name>A0A7G2BZ91_9TRYP</name>
<evidence type="ECO:0000313" key="2">
    <source>
        <dbReference type="EMBL" id="CAD2212866.1"/>
    </source>
</evidence>
<feature type="region of interest" description="Disordered" evidence="1">
    <location>
        <begin position="175"/>
        <end position="206"/>
    </location>
</feature>
<dbReference type="PANTHER" id="PTHR10476">
    <property type="entry name" value="CHARGED MULTIVESICULAR BODY PROTEIN"/>
    <property type="match status" value="1"/>
</dbReference>
<protein>
    <submittedName>
        <fullName evidence="2">Snf7, putative</fullName>
    </submittedName>
</protein>
<dbReference type="GO" id="GO:0007034">
    <property type="term" value="P:vacuolar transport"/>
    <property type="evidence" value="ECO:0007669"/>
    <property type="project" value="InterPro"/>
</dbReference>
<keyword evidence="3" id="KW-1185">Reference proteome</keyword>
<reference evidence="2 3" key="1">
    <citation type="submission" date="2020-08" db="EMBL/GenBank/DDBJ databases">
        <authorList>
            <person name="Newling K."/>
            <person name="Davey J."/>
            <person name="Forrester S."/>
        </authorList>
    </citation>
    <scope>NUCLEOTIDE SEQUENCE [LARGE SCALE GENOMIC DNA]</scope>
    <source>
        <strain evidence="3">Crithidia deanei Carvalho (ATCC PRA-265)</strain>
    </source>
</reference>
<dbReference type="Pfam" id="PF03357">
    <property type="entry name" value="Snf7"/>
    <property type="match status" value="1"/>
</dbReference>
<dbReference type="VEuPathDB" id="TriTrypDB:ADEAN_000027800"/>
<dbReference type="Proteomes" id="UP000515908">
    <property type="component" value="Chromosome 01"/>
</dbReference>
<gene>
    <name evidence="2" type="ORF">ADEAN_000027800</name>
</gene>
<evidence type="ECO:0000313" key="3">
    <source>
        <dbReference type="Proteomes" id="UP000515908"/>
    </source>
</evidence>
<dbReference type="OrthoDB" id="2329734at2759"/>
<proteinExistence type="predicted"/>